<dbReference type="InterPro" id="IPR010291">
    <property type="entry name" value="Ion_channel_UNC-93"/>
</dbReference>
<gene>
    <name evidence="10" type="ORF">DIABBA_LOCUS10630</name>
</gene>
<dbReference type="EMBL" id="OU898282">
    <property type="protein sequence ID" value="CAG9837664.1"/>
    <property type="molecule type" value="Genomic_DNA"/>
</dbReference>
<dbReference type="InterPro" id="IPR051617">
    <property type="entry name" value="UNC-93-like_regulator"/>
</dbReference>
<keyword evidence="5 9" id="KW-0472">Membrane</keyword>
<feature type="transmembrane region" description="Helical" evidence="9">
    <location>
        <begin position="119"/>
        <end position="139"/>
    </location>
</feature>
<dbReference type="SUPFAM" id="SSF103473">
    <property type="entry name" value="MFS general substrate transporter"/>
    <property type="match status" value="1"/>
</dbReference>
<comment type="subcellular location">
    <subcellularLocation>
        <location evidence="1">Membrane</location>
        <topology evidence="1">Multi-pass membrane protein</topology>
    </subcellularLocation>
</comment>
<evidence type="ECO:0000256" key="4">
    <source>
        <dbReference type="ARBA" id="ARBA00022989"/>
    </source>
</evidence>
<dbReference type="Gene3D" id="1.20.1250.20">
    <property type="entry name" value="MFS general substrate transporter like domains"/>
    <property type="match status" value="1"/>
</dbReference>
<keyword evidence="6" id="KW-0325">Glycoprotein</keyword>
<dbReference type="PANTHER" id="PTHR23294:SF0">
    <property type="entry name" value="UNC93-LIKE PROTEIN MFSD11"/>
    <property type="match status" value="1"/>
</dbReference>
<evidence type="ECO:0000256" key="8">
    <source>
        <dbReference type="ARBA" id="ARBA00041910"/>
    </source>
</evidence>
<keyword evidence="11" id="KW-1185">Reference proteome</keyword>
<dbReference type="InterPro" id="IPR036259">
    <property type="entry name" value="MFS_trans_sf"/>
</dbReference>
<proteinExistence type="inferred from homology"/>
<evidence type="ECO:0000256" key="2">
    <source>
        <dbReference type="ARBA" id="ARBA00009172"/>
    </source>
</evidence>
<sequence length="420" mass="46052">MTGTCTLFNIQKTIVDSIQKEDASFTENGYYSLALNNVFYALFNWITPSVIHLIGSKYSMCLGGIFNIMFILQFLIPKVWLLYTISALIGLGTSLLWIGEGHYITLNSTEDTISRNSGIFSFLSNFSLIVGNILVTFTFSGKEVINEATRSYVLLSLAGVCGAGIIIFCLLSQPTRVRDPNEQNLKVEGPIEAFVTATKLFITRKMLLLSFIFLYAGLELGFFSGVYSSCVGFTKKFDDRKQLVGISGILIGVGGVFGGGVLSLFGQKLIKLGRSNLAVVACSIHTLCFALIFINLPNSSTFSDTDEEAIIESSVPIAMFCAFLLGLGDSVFINVIYSVLGTMYSENSACAFAIFQFFQAIGIVINFGTAPVLGLYYQLAILFVLGLTSTACYIYVNLSYTKANFEIEHSKKMSDCKEYF</sequence>
<reference evidence="10" key="1">
    <citation type="submission" date="2022-01" db="EMBL/GenBank/DDBJ databases">
        <authorList>
            <person name="King R."/>
        </authorList>
    </citation>
    <scope>NUCLEOTIDE SEQUENCE</scope>
</reference>
<feature type="transmembrane region" description="Helical" evidence="9">
    <location>
        <begin position="317"/>
        <end position="337"/>
    </location>
</feature>
<evidence type="ECO:0000313" key="10">
    <source>
        <dbReference type="EMBL" id="CAG9837664.1"/>
    </source>
</evidence>
<dbReference type="OrthoDB" id="196103at2759"/>
<feature type="transmembrane region" description="Helical" evidence="9">
    <location>
        <begin position="206"/>
        <end position="223"/>
    </location>
</feature>
<feature type="transmembrane region" description="Helical" evidence="9">
    <location>
        <begin position="243"/>
        <end position="265"/>
    </location>
</feature>
<evidence type="ECO:0000256" key="3">
    <source>
        <dbReference type="ARBA" id="ARBA00022692"/>
    </source>
</evidence>
<dbReference type="Proteomes" id="UP001153709">
    <property type="component" value="Chromosome 7"/>
</dbReference>
<evidence type="ECO:0000256" key="1">
    <source>
        <dbReference type="ARBA" id="ARBA00004141"/>
    </source>
</evidence>
<feature type="transmembrane region" description="Helical" evidence="9">
    <location>
        <begin position="58"/>
        <end position="75"/>
    </location>
</feature>
<feature type="transmembrane region" description="Helical" evidence="9">
    <location>
        <begin position="349"/>
        <end position="369"/>
    </location>
</feature>
<feature type="transmembrane region" description="Helical" evidence="9">
    <location>
        <begin position="81"/>
        <end position="98"/>
    </location>
</feature>
<comment type="similarity">
    <text evidence="2">Belongs to the unc-93 family.</text>
</comment>
<evidence type="ECO:0000256" key="7">
    <source>
        <dbReference type="ARBA" id="ARBA00040302"/>
    </source>
</evidence>
<name>A0A9N9XIF2_DIABA</name>
<feature type="transmembrane region" description="Helical" evidence="9">
    <location>
        <begin position="277"/>
        <end position="297"/>
    </location>
</feature>
<feature type="transmembrane region" description="Helical" evidence="9">
    <location>
        <begin position="151"/>
        <end position="171"/>
    </location>
</feature>
<organism evidence="10 11">
    <name type="scientific">Diabrotica balteata</name>
    <name type="common">Banded cucumber beetle</name>
    <dbReference type="NCBI Taxonomy" id="107213"/>
    <lineage>
        <taxon>Eukaryota</taxon>
        <taxon>Metazoa</taxon>
        <taxon>Ecdysozoa</taxon>
        <taxon>Arthropoda</taxon>
        <taxon>Hexapoda</taxon>
        <taxon>Insecta</taxon>
        <taxon>Pterygota</taxon>
        <taxon>Neoptera</taxon>
        <taxon>Endopterygota</taxon>
        <taxon>Coleoptera</taxon>
        <taxon>Polyphaga</taxon>
        <taxon>Cucujiformia</taxon>
        <taxon>Chrysomeloidea</taxon>
        <taxon>Chrysomelidae</taxon>
        <taxon>Galerucinae</taxon>
        <taxon>Diabroticina</taxon>
        <taxon>Diabroticites</taxon>
        <taxon>Diabrotica</taxon>
    </lineage>
</organism>
<protein>
    <recommendedName>
        <fullName evidence="7">UNC93-like protein MFSD11</fullName>
    </recommendedName>
    <alternativeName>
        <fullName evidence="8">Major facilitator superfamily domain-containing protein 11</fullName>
    </alternativeName>
</protein>
<feature type="transmembrane region" description="Helical" evidence="9">
    <location>
        <begin position="375"/>
        <end position="396"/>
    </location>
</feature>
<evidence type="ECO:0000256" key="5">
    <source>
        <dbReference type="ARBA" id="ARBA00023136"/>
    </source>
</evidence>
<evidence type="ECO:0000256" key="9">
    <source>
        <dbReference type="SAM" id="Phobius"/>
    </source>
</evidence>
<accession>A0A9N9XIF2</accession>
<dbReference type="AlphaFoldDB" id="A0A9N9XIF2"/>
<dbReference type="PANTHER" id="PTHR23294">
    <property type="entry name" value="ET TRANSLATION PRODUCT-RELATED"/>
    <property type="match status" value="1"/>
</dbReference>
<dbReference type="GO" id="GO:0016020">
    <property type="term" value="C:membrane"/>
    <property type="evidence" value="ECO:0007669"/>
    <property type="project" value="UniProtKB-SubCell"/>
</dbReference>
<evidence type="ECO:0000256" key="6">
    <source>
        <dbReference type="ARBA" id="ARBA00023180"/>
    </source>
</evidence>
<dbReference type="Pfam" id="PF05978">
    <property type="entry name" value="UNC-93"/>
    <property type="match status" value="1"/>
</dbReference>
<keyword evidence="4 9" id="KW-1133">Transmembrane helix</keyword>
<evidence type="ECO:0000313" key="11">
    <source>
        <dbReference type="Proteomes" id="UP001153709"/>
    </source>
</evidence>
<keyword evidence="3 9" id="KW-0812">Transmembrane</keyword>